<sequence>MNASFFEGFYLCVRETGRDNRLGEGEGCRLWRFFRRGWQFWRLFVRLGLRQSLQGQRFGGVFMSFDIIGTNEELQTSRRWK</sequence>
<dbReference type="AlphaFoldDB" id="A0AAU9P4L1"/>
<gene>
    <name evidence="1" type="ORF">LVIROSA_LOCUS30999</name>
</gene>
<dbReference type="Proteomes" id="UP001157418">
    <property type="component" value="Unassembled WGS sequence"/>
</dbReference>
<protein>
    <submittedName>
        <fullName evidence="1">Uncharacterized protein</fullName>
    </submittedName>
</protein>
<proteinExistence type="predicted"/>
<accession>A0AAU9P4L1</accession>
<reference evidence="1 2" key="1">
    <citation type="submission" date="2022-01" db="EMBL/GenBank/DDBJ databases">
        <authorList>
            <person name="Xiong W."/>
            <person name="Schranz E."/>
        </authorList>
    </citation>
    <scope>NUCLEOTIDE SEQUENCE [LARGE SCALE GENOMIC DNA]</scope>
</reference>
<organism evidence="1 2">
    <name type="scientific">Lactuca virosa</name>
    <dbReference type="NCBI Taxonomy" id="75947"/>
    <lineage>
        <taxon>Eukaryota</taxon>
        <taxon>Viridiplantae</taxon>
        <taxon>Streptophyta</taxon>
        <taxon>Embryophyta</taxon>
        <taxon>Tracheophyta</taxon>
        <taxon>Spermatophyta</taxon>
        <taxon>Magnoliopsida</taxon>
        <taxon>eudicotyledons</taxon>
        <taxon>Gunneridae</taxon>
        <taxon>Pentapetalae</taxon>
        <taxon>asterids</taxon>
        <taxon>campanulids</taxon>
        <taxon>Asterales</taxon>
        <taxon>Asteraceae</taxon>
        <taxon>Cichorioideae</taxon>
        <taxon>Cichorieae</taxon>
        <taxon>Lactucinae</taxon>
        <taxon>Lactuca</taxon>
    </lineage>
</organism>
<evidence type="ECO:0000313" key="2">
    <source>
        <dbReference type="Proteomes" id="UP001157418"/>
    </source>
</evidence>
<evidence type="ECO:0000313" key="1">
    <source>
        <dbReference type="EMBL" id="CAH1445226.1"/>
    </source>
</evidence>
<dbReference type="EMBL" id="CAKMRJ010005523">
    <property type="protein sequence ID" value="CAH1445226.1"/>
    <property type="molecule type" value="Genomic_DNA"/>
</dbReference>
<name>A0AAU9P4L1_9ASTR</name>
<comment type="caution">
    <text evidence="1">The sequence shown here is derived from an EMBL/GenBank/DDBJ whole genome shotgun (WGS) entry which is preliminary data.</text>
</comment>
<keyword evidence="2" id="KW-1185">Reference proteome</keyword>